<dbReference type="Proteomes" id="UP001365542">
    <property type="component" value="Unassembled WGS sequence"/>
</dbReference>
<evidence type="ECO:0000259" key="2">
    <source>
        <dbReference type="PROSITE" id="PS51704"/>
    </source>
</evidence>
<dbReference type="PANTHER" id="PTHR43805">
    <property type="entry name" value="GLYCEROPHOSPHORYL DIESTER PHOSPHODIESTERASE"/>
    <property type="match status" value="1"/>
</dbReference>
<reference evidence="3 4" key="1">
    <citation type="submission" date="2019-10" db="EMBL/GenBank/DDBJ databases">
        <authorList>
            <person name="Palmer J.M."/>
        </authorList>
    </citation>
    <scope>NUCLEOTIDE SEQUENCE [LARGE SCALE GENOMIC DNA]</scope>
    <source>
        <strain evidence="3 4">TWF694</strain>
    </source>
</reference>
<gene>
    <name evidence="3" type="ORF">TWF694_004850</name>
</gene>
<dbReference type="PANTHER" id="PTHR43805:SF1">
    <property type="entry name" value="GP-PDE DOMAIN-CONTAINING PROTEIN"/>
    <property type="match status" value="1"/>
</dbReference>
<name>A0AAV9WWB5_9PEZI</name>
<comment type="caution">
    <text evidence="3">The sequence shown here is derived from an EMBL/GenBank/DDBJ whole genome shotgun (WGS) entry which is preliminary data.</text>
</comment>
<protein>
    <recommendedName>
        <fullName evidence="2">GP-PDE domain-containing protein</fullName>
    </recommendedName>
</protein>
<dbReference type="PROSITE" id="PS51704">
    <property type="entry name" value="GP_PDE"/>
    <property type="match status" value="1"/>
</dbReference>
<evidence type="ECO:0000313" key="4">
    <source>
        <dbReference type="Proteomes" id="UP001365542"/>
    </source>
</evidence>
<dbReference type="Pfam" id="PF03009">
    <property type="entry name" value="GDPD"/>
    <property type="match status" value="1"/>
</dbReference>
<dbReference type="GO" id="GO:0006629">
    <property type="term" value="P:lipid metabolic process"/>
    <property type="evidence" value="ECO:0007669"/>
    <property type="project" value="InterPro"/>
</dbReference>
<feature type="domain" description="GP-PDE" evidence="2">
    <location>
        <begin position="32"/>
        <end position="272"/>
    </location>
</feature>
<evidence type="ECO:0000256" key="1">
    <source>
        <dbReference type="SAM" id="Phobius"/>
    </source>
</evidence>
<organism evidence="3 4">
    <name type="scientific">Orbilia ellipsospora</name>
    <dbReference type="NCBI Taxonomy" id="2528407"/>
    <lineage>
        <taxon>Eukaryota</taxon>
        <taxon>Fungi</taxon>
        <taxon>Dikarya</taxon>
        <taxon>Ascomycota</taxon>
        <taxon>Pezizomycotina</taxon>
        <taxon>Orbiliomycetes</taxon>
        <taxon>Orbiliales</taxon>
        <taxon>Orbiliaceae</taxon>
        <taxon>Orbilia</taxon>
    </lineage>
</organism>
<dbReference type="SUPFAM" id="SSF51695">
    <property type="entry name" value="PLC-like phosphodiesterases"/>
    <property type="match status" value="1"/>
</dbReference>
<keyword evidence="1" id="KW-0812">Transmembrane</keyword>
<keyword evidence="4" id="KW-1185">Reference proteome</keyword>
<dbReference type="Gene3D" id="3.20.20.190">
    <property type="entry name" value="Phosphatidylinositol (PI) phosphodiesterase"/>
    <property type="match status" value="1"/>
</dbReference>
<dbReference type="EMBL" id="JAVHJO010000016">
    <property type="protein sequence ID" value="KAK6526241.1"/>
    <property type="molecule type" value="Genomic_DNA"/>
</dbReference>
<dbReference type="CDD" id="cd08570">
    <property type="entry name" value="GDPD_YPL206cp_fungi"/>
    <property type="match status" value="1"/>
</dbReference>
<dbReference type="InterPro" id="IPR030395">
    <property type="entry name" value="GP_PDE_dom"/>
</dbReference>
<accession>A0AAV9WWB5</accession>
<evidence type="ECO:0000313" key="3">
    <source>
        <dbReference type="EMBL" id="KAK6526241.1"/>
    </source>
</evidence>
<keyword evidence="1" id="KW-0472">Membrane</keyword>
<dbReference type="AlphaFoldDB" id="A0AAV9WWB5"/>
<keyword evidence="1" id="KW-1133">Transmembrane helix</keyword>
<proteinExistence type="predicted"/>
<sequence>MTCEKVSIERDMLGINSIQTPLVAGDPAIPLVQCIAHRGSRYHWPENTMLAFENAIKAGAHALETDIHLSRDGVAVLSHDSTLKRCYGIPGKVIDYDWEYLRTLRTLKEPHAPMARLSDLIKFLAQPENSRIWLILDIKTDNIADDVMIAIAESLASVNGSAEYWHGRIQLGCWNIKFVPLCQKYLPGFPITFIGYSLALAMEFLDVPEANFNLLFPSVINLFGCDFIRKAQARGREVYVWTLNDPALMKWAISLGVDGIVTDEVKKLLRCHPSEEVRSFLRIFFMSFCYVWWPALILPLYSAIFKPRFKVST</sequence>
<dbReference type="InterPro" id="IPR017946">
    <property type="entry name" value="PLC-like_Pdiesterase_TIM-brl"/>
</dbReference>
<feature type="transmembrane region" description="Helical" evidence="1">
    <location>
        <begin position="280"/>
        <end position="301"/>
    </location>
</feature>
<dbReference type="GO" id="GO:0008081">
    <property type="term" value="F:phosphoric diester hydrolase activity"/>
    <property type="evidence" value="ECO:0007669"/>
    <property type="project" value="InterPro"/>
</dbReference>